<accession>A0A834W7R8</accession>
<comment type="caution">
    <text evidence="1">The sequence shown here is derived from an EMBL/GenBank/DDBJ whole genome shotgun (WGS) entry which is preliminary data.</text>
</comment>
<dbReference type="Proteomes" id="UP000634136">
    <property type="component" value="Unassembled WGS sequence"/>
</dbReference>
<protein>
    <submittedName>
        <fullName evidence="1">Reverse transcriptase</fullName>
    </submittedName>
</protein>
<dbReference type="OrthoDB" id="1738329at2759"/>
<dbReference type="AlphaFoldDB" id="A0A834W7R8"/>
<name>A0A834W7R8_9FABA</name>
<gene>
    <name evidence="1" type="ORF">G2W53_039195</name>
</gene>
<dbReference type="EMBL" id="JAAIUW010000012">
    <property type="protein sequence ID" value="KAF7807034.1"/>
    <property type="molecule type" value="Genomic_DNA"/>
</dbReference>
<reference evidence="1" key="1">
    <citation type="submission" date="2020-09" db="EMBL/GenBank/DDBJ databases">
        <title>Genome-Enabled Discovery of Anthraquinone Biosynthesis in Senna tora.</title>
        <authorList>
            <person name="Kang S.-H."/>
            <person name="Pandey R.P."/>
            <person name="Lee C.-M."/>
            <person name="Sim J.-S."/>
            <person name="Jeong J.-T."/>
            <person name="Choi B.-S."/>
            <person name="Jung M."/>
            <person name="Ginzburg D."/>
            <person name="Zhao K."/>
            <person name="Won S.Y."/>
            <person name="Oh T.-J."/>
            <person name="Yu Y."/>
            <person name="Kim N.-H."/>
            <person name="Lee O.R."/>
            <person name="Lee T.-H."/>
            <person name="Bashyal P."/>
            <person name="Kim T.-S."/>
            <person name="Lee W.-H."/>
            <person name="Kawkins C."/>
            <person name="Kim C.-K."/>
            <person name="Kim J.S."/>
            <person name="Ahn B.O."/>
            <person name="Rhee S.Y."/>
            <person name="Sohng J.K."/>
        </authorList>
    </citation>
    <scope>NUCLEOTIDE SEQUENCE</scope>
    <source>
        <tissue evidence="1">Leaf</tissue>
    </source>
</reference>
<evidence type="ECO:0000313" key="2">
    <source>
        <dbReference type="Proteomes" id="UP000634136"/>
    </source>
</evidence>
<keyword evidence="1" id="KW-0548">Nucleotidyltransferase</keyword>
<dbReference type="GO" id="GO:0003964">
    <property type="term" value="F:RNA-directed DNA polymerase activity"/>
    <property type="evidence" value="ECO:0007669"/>
    <property type="project" value="UniProtKB-KW"/>
</dbReference>
<keyword evidence="1" id="KW-0695">RNA-directed DNA polymerase</keyword>
<proteinExistence type="predicted"/>
<keyword evidence="2" id="KW-1185">Reference proteome</keyword>
<evidence type="ECO:0000313" key="1">
    <source>
        <dbReference type="EMBL" id="KAF7807034.1"/>
    </source>
</evidence>
<sequence length="82" mass="8967">MAEDGVYGWDLGGVMAGFLPNLTADEVISLVWVKIQNLPIEYFNQVIHYRIGNALGTFIGMDESTHNLAAARFASYGLKAGF</sequence>
<organism evidence="1 2">
    <name type="scientific">Senna tora</name>
    <dbReference type="NCBI Taxonomy" id="362788"/>
    <lineage>
        <taxon>Eukaryota</taxon>
        <taxon>Viridiplantae</taxon>
        <taxon>Streptophyta</taxon>
        <taxon>Embryophyta</taxon>
        <taxon>Tracheophyta</taxon>
        <taxon>Spermatophyta</taxon>
        <taxon>Magnoliopsida</taxon>
        <taxon>eudicotyledons</taxon>
        <taxon>Gunneridae</taxon>
        <taxon>Pentapetalae</taxon>
        <taxon>rosids</taxon>
        <taxon>fabids</taxon>
        <taxon>Fabales</taxon>
        <taxon>Fabaceae</taxon>
        <taxon>Caesalpinioideae</taxon>
        <taxon>Cassia clade</taxon>
        <taxon>Senna</taxon>
    </lineage>
</organism>
<keyword evidence="1" id="KW-0808">Transferase</keyword>